<evidence type="ECO:0000313" key="6">
    <source>
        <dbReference type="EMBL" id="SVA26610.1"/>
    </source>
</evidence>
<dbReference type="InterPro" id="IPR006656">
    <property type="entry name" value="Mopterin_OxRdtase"/>
</dbReference>
<evidence type="ECO:0000256" key="2">
    <source>
        <dbReference type="ARBA" id="ARBA00023004"/>
    </source>
</evidence>
<dbReference type="GO" id="GO:0016020">
    <property type="term" value="C:membrane"/>
    <property type="evidence" value="ECO:0007669"/>
    <property type="project" value="TreeGrafter"/>
</dbReference>
<dbReference type="SUPFAM" id="SSF50692">
    <property type="entry name" value="ADC-like"/>
    <property type="match status" value="1"/>
</dbReference>
<proteinExistence type="predicted"/>
<organism evidence="6">
    <name type="scientific">marine metagenome</name>
    <dbReference type="NCBI Taxonomy" id="408172"/>
    <lineage>
        <taxon>unclassified sequences</taxon>
        <taxon>metagenomes</taxon>
        <taxon>ecological metagenomes</taxon>
    </lineage>
</organism>
<evidence type="ECO:0000259" key="4">
    <source>
        <dbReference type="Pfam" id="PF00384"/>
    </source>
</evidence>
<dbReference type="AlphaFoldDB" id="A0A381UEQ5"/>
<protein>
    <recommendedName>
        <fullName evidence="7">Molybdopterin oxidoreductase domain-containing protein</fullName>
    </recommendedName>
</protein>
<keyword evidence="3" id="KW-0411">Iron-sulfur</keyword>
<dbReference type="PANTHER" id="PTHR43105">
    <property type="entry name" value="RESPIRATORY NITRATE REDUCTASE"/>
    <property type="match status" value="1"/>
</dbReference>
<dbReference type="CDD" id="cd00508">
    <property type="entry name" value="MopB_CT_Fdh-Nap-like"/>
    <property type="match status" value="1"/>
</dbReference>
<dbReference type="GO" id="GO:0051536">
    <property type="term" value="F:iron-sulfur cluster binding"/>
    <property type="evidence" value="ECO:0007669"/>
    <property type="project" value="UniProtKB-KW"/>
</dbReference>
<feature type="domain" description="Molybdopterin oxidoreductase" evidence="4">
    <location>
        <begin position="2"/>
        <end position="316"/>
    </location>
</feature>
<dbReference type="Gene3D" id="3.40.50.740">
    <property type="match status" value="1"/>
</dbReference>
<dbReference type="Pfam" id="PF00384">
    <property type="entry name" value="Molybdopterin"/>
    <property type="match status" value="1"/>
</dbReference>
<dbReference type="InterPro" id="IPR050123">
    <property type="entry name" value="Prok_molybdopt-oxidoreductase"/>
</dbReference>
<evidence type="ECO:0008006" key="7">
    <source>
        <dbReference type="Google" id="ProtNLM"/>
    </source>
</evidence>
<evidence type="ECO:0000256" key="3">
    <source>
        <dbReference type="ARBA" id="ARBA00023014"/>
    </source>
</evidence>
<dbReference type="EMBL" id="UINC01006284">
    <property type="protein sequence ID" value="SVA26610.1"/>
    <property type="molecule type" value="Genomic_DNA"/>
</dbReference>
<feature type="domain" description="Molybdopterin dinucleotide-binding" evidence="5">
    <location>
        <begin position="405"/>
        <end position="509"/>
    </location>
</feature>
<dbReference type="GO" id="GO:0003954">
    <property type="term" value="F:NADH dehydrogenase activity"/>
    <property type="evidence" value="ECO:0007669"/>
    <property type="project" value="TreeGrafter"/>
</dbReference>
<dbReference type="PANTHER" id="PTHR43105:SF10">
    <property type="entry name" value="NADH-QUINONE OXIDOREDUCTASE SUBUNIT G"/>
    <property type="match status" value="1"/>
</dbReference>
<dbReference type="GO" id="GO:0043546">
    <property type="term" value="F:molybdopterin cofactor binding"/>
    <property type="evidence" value="ECO:0007669"/>
    <property type="project" value="InterPro"/>
</dbReference>
<name>A0A381UEQ5_9ZZZZ</name>
<dbReference type="Gene3D" id="2.40.40.20">
    <property type="match status" value="1"/>
</dbReference>
<dbReference type="Pfam" id="PF01568">
    <property type="entry name" value="Molydop_binding"/>
    <property type="match status" value="1"/>
</dbReference>
<dbReference type="Gene3D" id="3.40.228.10">
    <property type="entry name" value="Dimethylsulfoxide Reductase, domain 2"/>
    <property type="match status" value="1"/>
</dbReference>
<dbReference type="GO" id="GO:0022904">
    <property type="term" value="P:respiratory electron transport chain"/>
    <property type="evidence" value="ECO:0007669"/>
    <property type="project" value="TreeGrafter"/>
</dbReference>
<keyword evidence="2" id="KW-0408">Iron</keyword>
<dbReference type="InterPro" id="IPR009010">
    <property type="entry name" value="Asp_de-COase-like_dom_sf"/>
</dbReference>
<dbReference type="SUPFAM" id="SSF53706">
    <property type="entry name" value="Formate dehydrogenase/DMSO reductase, domains 1-3"/>
    <property type="match status" value="1"/>
</dbReference>
<accession>A0A381UEQ5</accession>
<dbReference type="GO" id="GO:0046872">
    <property type="term" value="F:metal ion binding"/>
    <property type="evidence" value="ECO:0007669"/>
    <property type="project" value="UniProtKB-KW"/>
</dbReference>
<reference evidence="6" key="1">
    <citation type="submission" date="2018-05" db="EMBL/GenBank/DDBJ databases">
        <authorList>
            <person name="Lanie J.A."/>
            <person name="Ng W.-L."/>
            <person name="Kazmierczak K.M."/>
            <person name="Andrzejewski T.M."/>
            <person name="Davidsen T.M."/>
            <person name="Wayne K.J."/>
            <person name="Tettelin H."/>
            <person name="Glass J.I."/>
            <person name="Rusch D."/>
            <person name="Podicherti R."/>
            <person name="Tsui H.-C.T."/>
            <person name="Winkler M.E."/>
        </authorList>
    </citation>
    <scope>NUCLEOTIDE SEQUENCE</scope>
</reference>
<evidence type="ECO:0000259" key="5">
    <source>
        <dbReference type="Pfam" id="PF01568"/>
    </source>
</evidence>
<dbReference type="InterPro" id="IPR006657">
    <property type="entry name" value="MoPterin_dinucl-bd_dom"/>
</dbReference>
<evidence type="ECO:0000256" key="1">
    <source>
        <dbReference type="ARBA" id="ARBA00022723"/>
    </source>
</evidence>
<gene>
    <name evidence="6" type="ORF">METZ01_LOCUS79464</name>
</gene>
<keyword evidence="1" id="KW-0479">Metal-binding</keyword>
<sequence length="523" mass="56937">MWGTNARNAHPIFFHHVLKGIDNGARSWTVDPRRTGTAKFTDSWLGLDVGTDIALAHGVAREIIHAGLTDDEFIRHATTGYEEFVAFVESWTLERTAEVTGVPTEAIRDLAHGYASAPTAQICWTLGITEHHTGVDNVQALCNLALLTGHVGRRGSGLVPLRGQNNVQGGGDMGALPNKLTGFQDVEDDEVRAKFEGAWDCEIPATNGWNLTEMFEAMERDELKAVYCIGENPADSEADVKHARAMLERLDVLVVQDVFLTRTAQMADVVLPAALGWAESDGTVTNSERRVQRMRAAIPPPGEARQEIGIINDLAAQMGDGGWGNPTAEELWEELRTVSPMHAGMSWERLEGEGGIQWPCPTEDHPGSPFLHGRLWERPAGGRLAPFSCVEDRRPLDELSDEFPLRLTTVRALDSYNTGVQTDKYSSPIRTGEALEISPADAADLGVVEGERVNVSSRRGAIEMTIGIDRHLAVGLCHTTFHFPETTDINQITSDAVDPKSGTAEFKAAAVRVDKLVKVATGA</sequence>